<dbReference type="Proteomes" id="UP001499967">
    <property type="component" value="Unassembled WGS sequence"/>
</dbReference>
<reference evidence="1 2" key="1">
    <citation type="journal article" date="2019" name="Int. J. Syst. Evol. Microbiol.">
        <title>The Global Catalogue of Microorganisms (GCM) 10K type strain sequencing project: providing services to taxonomists for standard genome sequencing and annotation.</title>
        <authorList>
            <consortium name="The Broad Institute Genomics Platform"/>
            <consortium name="The Broad Institute Genome Sequencing Center for Infectious Disease"/>
            <person name="Wu L."/>
            <person name="Ma J."/>
        </authorList>
    </citation>
    <scope>NUCLEOTIDE SEQUENCE [LARGE SCALE GENOMIC DNA]</scope>
    <source>
        <strain evidence="1 2">JCM 11117</strain>
    </source>
</reference>
<dbReference type="PANTHER" id="PTHR42905:SF2">
    <property type="entry name" value="PHOSPHOENOLPYRUVATE CARBOXYLASE FAMILY PROTEIN"/>
    <property type="match status" value="1"/>
</dbReference>
<accession>A0ABN1NLD6</accession>
<dbReference type="CDD" id="cd00377">
    <property type="entry name" value="ICL_PEPM"/>
    <property type="match status" value="1"/>
</dbReference>
<sequence length="287" mass="30037">MDTTTSPPSAVLRTRLAQPGLIRVPGVFDGVSAHIARDAGFDAAFLTGAGVSASRYGVPDLGLITASELADAVQVIASAFGGPLIVDADTGFGEVLNVTRTVETLERAGAAGIMLEDQVTSKRRCGHLANKEVVAVGDYVTKLHAALAARRADTLIVARTDSRGPLGIDAAIDRARTFAAEGADIVFVEAPTSREEIERIATEVTGAPVIFNAVPGGITPEVSEADLEQFGFRLVVYPAVMLFPSAQAMADEVSTLVGSATPRITSPRELFETVGLSRWAALEQSVY</sequence>
<dbReference type="PANTHER" id="PTHR42905">
    <property type="entry name" value="PHOSPHOENOLPYRUVATE CARBOXYLASE"/>
    <property type="match status" value="1"/>
</dbReference>
<protein>
    <submittedName>
        <fullName evidence="1">Isocitrate lyase/PEP mutase family protein</fullName>
    </submittedName>
</protein>
<comment type="caution">
    <text evidence="1">The sequence shown here is derived from an EMBL/GenBank/DDBJ whole genome shotgun (WGS) entry which is preliminary data.</text>
</comment>
<dbReference type="Gene3D" id="3.20.20.60">
    <property type="entry name" value="Phosphoenolpyruvate-binding domains"/>
    <property type="match status" value="1"/>
</dbReference>
<dbReference type="Pfam" id="PF13714">
    <property type="entry name" value="PEP_mutase"/>
    <property type="match status" value="1"/>
</dbReference>
<name>A0ABN1NLD6_9PSEU</name>
<dbReference type="InterPro" id="IPR039556">
    <property type="entry name" value="ICL/PEPM"/>
</dbReference>
<dbReference type="InterPro" id="IPR040442">
    <property type="entry name" value="Pyrv_kinase-like_dom_sf"/>
</dbReference>
<dbReference type="RefSeq" id="WP_343947294.1">
    <property type="nucleotide sequence ID" value="NZ_BAAAHP010000366.1"/>
</dbReference>
<keyword evidence="2" id="KW-1185">Reference proteome</keyword>
<dbReference type="SUPFAM" id="SSF51621">
    <property type="entry name" value="Phosphoenolpyruvate/pyruvate domain"/>
    <property type="match status" value="1"/>
</dbReference>
<gene>
    <name evidence="1" type="ORF">GCM10009559_81660</name>
</gene>
<evidence type="ECO:0000313" key="2">
    <source>
        <dbReference type="Proteomes" id="UP001499967"/>
    </source>
</evidence>
<proteinExistence type="predicted"/>
<dbReference type="GO" id="GO:0016829">
    <property type="term" value="F:lyase activity"/>
    <property type="evidence" value="ECO:0007669"/>
    <property type="project" value="UniProtKB-KW"/>
</dbReference>
<organism evidence="1 2">
    <name type="scientific">Pseudonocardia zijingensis</name>
    <dbReference type="NCBI Taxonomy" id="153376"/>
    <lineage>
        <taxon>Bacteria</taxon>
        <taxon>Bacillati</taxon>
        <taxon>Actinomycetota</taxon>
        <taxon>Actinomycetes</taxon>
        <taxon>Pseudonocardiales</taxon>
        <taxon>Pseudonocardiaceae</taxon>
        <taxon>Pseudonocardia</taxon>
    </lineage>
</organism>
<dbReference type="EMBL" id="BAAAHP010000366">
    <property type="protein sequence ID" value="GAA0910765.1"/>
    <property type="molecule type" value="Genomic_DNA"/>
</dbReference>
<dbReference type="InterPro" id="IPR015813">
    <property type="entry name" value="Pyrv/PenolPyrv_kinase-like_dom"/>
</dbReference>
<evidence type="ECO:0000313" key="1">
    <source>
        <dbReference type="EMBL" id="GAA0910765.1"/>
    </source>
</evidence>
<keyword evidence="1" id="KW-0456">Lyase</keyword>